<name>A0A5C3R0C0_9AGAR</name>
<gene>
    <name evidence="3" type="ORF">BDV98DRAFT_588502</name>
</gene>
<reference evidence="3 4" key="1">
    <citation type="journal article" date="2019" name="Nat. Ecol. Evol.">
        <title>Megaphylogeny resolves global patterns of mushroom evolution.</title>
        <authorList>
            <person name="Varga T."/>
            <person name="Krizsan K."/>
            <person name="Foldi C."/>
            <person name="Dima B."/>
            <person name="Sanchez-Garcia M."/>
            <person name="Sanchez-Ramirez S."/>
            <person name="Szollosi G.J."/>
            <person name="Szarkandi J.G."/>
            <person name="Papp V."/>
            <person name="Albert L."/>
            <person name="Andreopoulos W."/>
            <person name="Angelini C."/>
            <person name="Antonin V."/>
            <person name="Barry K.W."/>
            <person name="Bougher N.L."/>
            <person name="Buchanan P."/>
            <person name="Buyck B."/>
            <person name="Bense V."/>
            <person name="Catcheside P."/>
            <person name="Chovatia M."/>
            <person name="Cooper J."/>
            <person name="Damon W."/>
            <person name="Desjardin D."/>
            <person name="Finy P."/>
            <person name="Geml J."/>
            <person name="Haridas S."/>
            <person name="Hughes K."/>
            <person name="Justo A."/>
            <person name="Karasinski D."/>
            <person name="Kautmanova I."/>
            <person name="Kiss B."/>
            <person name="Kocsube S."/>
            <person name="Kotiranta H."/>
            <person name="LaButti K.M."/>
            <person name="Lechner B.E."/>
            <person name="Liimatainen K."/>
            <person name="Lipzen A."/>
            <person name="Lukacs Z."/>
            <person name="Mihaltcheva S."/>
            <person name="Morgado L.N."/>
            <person name="Niskanen T."/>
            <person name="Noordeloos M.E."/>
            <person name="Ohm R.A."/>
            <person name="Ortiz-Santana B."/>
            <person name="Ovrebo C."/>
            <person name="Racz N."/>
            <person name="Riley R."/>
            <person name="Savchenko A."/>
            <person name="Shiryaev A."/>
            <person name="Soop K."/>
            <person name="Spirin V."/>
            <person name="Szebenyi C."/>
            <person name="Tomsovsky M."/>
            <person name="Tulloss R.E."/>
            <person name="Uehling J."/>
            <person name="Grigoriev I.V."/>
            <person name="Vagvolgyi C."/>
            <person name="Papp T."/>
            <person name="Martin F.M."/>
            <person name="Miettinen O."/>
            <person name="Hibbett D.S."/>
            <person name="Nagy L.G."/>
        </authorList>
    </citation>
    <scope>NUCLEOTIDE SEQUENCE [LARGE SCALE GENOMIC DNA]</scope>
    <source>
        <strain evidence="3 4">CBS 309.79</strain>
    </source>
</reference>
<proteinExistence type="predicted"/>
<dbReference type="SMART" id="SM00324">
    <property type="entry name" value="RhoGAP"/>
    <property type="match status" value="1"/>
</dbReference>
<feature type="compositionally biased region" description="Polar residues" evidence="1">
    <location>
        <begin position="289"/>
        <end position="300"/>
    </location>
</feature>
<evidence type="ECO:0000256" key="1">
    <source>
        <dbReference type="SAM" id="MobiDB-lite"/>
    </source>
</evidence>
<feature type="region of interest" description="Disordered" evidence="1">
    <location>
        <begin position="914"/>
        <end position="953"/>
    </location>
</feature>
<dbReference type="GO" id="GO:0007264">
    <property type="term" value="P:small GTPase-mediated signal transduction"/>
    <property type="evidence" value="ECO:0007669"/>
    <property type="project" value="InterPro"/>
</dbReference>
<dbReference type="EMBL" id="ML178815">
    <property type="protein sequence ID" value="TFL06211.1"/>
    <property type="molecule type" value="Genomic_DNA"/>
</dbReference>
<feature type="region of interest" description="Disordered" evidence="1">
    <location>
        <begin position="107"/>
        <end position="156"/>
    </location>
</feature>
<feature type="region of interest" description="Disordered" evidence="1">
    <location>
        <begin position="855"/>
        <end position="901"/>
    </location>
</feature>
<dbReference type="STRING" id="1884261.A0A5C3R0C0"/>
<accession>A0A5C3R0C0</accession>
<keyword evidence="4" id="KW-1185">Reference proteome</keyword>
<feature type="region of interest" description="Disordered" evidence="1">
    <location>
        <begin position="1"/>
        <end position="90"/>
    </location>
</feature>
<feature type="compositionally biased region" description="Low complexity" evidence="1">
    <location>
        <begin position="74"/>
        <end position="85"/>
    </location>
</feature>
<dbReference type="AlphaFoldDB" id="A0A5C3R0C0"/>
<dbReference type="CDD" id="cd00159">
    <property type="entry name" value="RhoGAP"/>
    <property type="match status" value="1"/>
</dbReference>
<feature type="compositionally biased region" description="Low complexity" evidence="1">
    <location>
        <begin position="1105"/>
        <end position="1146"/>
    </location>
</feature>
<dbReference type="GO" id="GO:0031267">
    <property type="term" value="F:small GTPase binding"/>
    <property type="evidence" value="ECO:0007669"/>
    <property type="project" value="InterPro"/>
</dbReference>
<feature type="region of interest" description="Disordered" evidence="1">
    <location>
        <begin position="477"/>
        <end position="552"/>
    </location>
</feature>
<evidence type="ECO:0000259" key="2">
    <source>
        <dbReference type="PROSITE" id="PS50238"/>
    </source>
</evidence>
<sequence length="1186" mass="125207">MASPRHNITHHQAINGSTASFSSLSSSPASPMPPPTHQASVYLNTNTEQGTPSHPPSQPSSTASPAPYPHPMGSSYSSSTSSTPSANRLASKGVILGQAAASTGAKLKRALAGRRRPSEDISQLLNGHAGSSNRHVTSSSYHGTPTGAKHPTPLGGKGRLALQIGSSVFGKKAAKPSAVIASPPVPPPKSSSDFSTTMPPLSLHQSLPENRNSIIAVSPAMTSALAYMRQEDSHELASNSSPVTPTPRPLPAQDRAELKENWRKSDATMTTVRQNAGAASRGSRPVSMAESSHSAHTIVPTSKRLSALIIDSDYRMPEEEEPTSSEALTIPTPAGVHGQDTPNNFTPPHIRQPAPVPVAKGPTHYPGPLLSEHRPSPSDTPSLTRTTTNGIIGSSSLDSQPISHNIRGTLNSLSPSPSSEDHPSGYLRSQSGMRSVSPASSHSNALRQTAISITNTLTPAAGLAKRAVERMGRAWGMHSSSNLSSSSLSSTPPSSYSSVDYSLSRTSSNQSDPVNSKKPRRRTPDAPSSSWSIQSSSTSSDSDAFVPAPGPDLGHMLRGPLNDARGGRGHVFGCPLKEGVDTTHVVLEQRSTVHDEQCADLLPLQDRQLSALALRCSQHILAWGVHEEGLFRVSGRPSHVSRLRAEFDSGADYNLASCSPGDLDPHAVSSVFKAYLRELPEPILTHRLQASFEAAIATEMDESNSATPGAGNQPKRSERGFGLPSSPRGGPALRKPPSLSTLAMPSFAGVRPASATLRGVLRHLITCLPVENRDILHTVVDLIRATSRESKETKMPLSNLLLVLYPSLNMSPPLLRVLCESSDIWEAGPIPPVLDIKRESQGVIDIARTPVAEISLSSSSPRKQSSDKPLPPDFPLLVPSDSSSVSPGSSVPSSPVTPFASDDVKVDLDTQLLPDSLYTTPSSSSNSLRTSPQPQPTIHRKSSLGNLLKSKTRPPLRAVATQGGKRPIISPPISAPVLAPVQFPITSSVPTTPVTSRRSMPLLSLPSLSSLRYKQVSPTSRGLWTGGSGSSRRLSLIKKHSSPDLLGSSTGTSLHPTQEDSTSYVLPSLSVDITRSLEFDTGVPAETSKSTVDDASPANVHAGRPSPTFSITPSSSTSSTTPTSPATSTTPTTPTTGTTTPTSLTTARWPRGRTQGKLDLLPEPDSTMEDDWTESVLMDLDVFGRS</sequence>
<feature type="compositionally biased region" description="Low complexity" evidence="1">
    <location>
        <begin position="875"/>
        <end position="894"/>
    </location>
</feature>
<dbReference type="InterPro" id="IPR000198">
    <property type="entry name" value="RhoGAP_dom"/>
</dbReference>
<protein>
    <recommendedName>
        <fullName evidence="2">Rho-GAP domain-containing protein</fullName>
    </recommendedName>
</protein>
<feature type="compositionally biased region" description="Polar residues" evidence="1">
    <location>
        <begin position="120"/>
        <end position="143"/>
    </location>
</feature>
<evidence type="ECO:0000313" key="4">
    <source>
        <dbReference type="Proteomes" id="UP000305067"/>
    </source>
</evidence>
<dbReference type="OrthoDB" id="185175at2759"/>
<evidence type="ECO:0000313" key="3">
    <source>
        <dbReference type="EMBL" id="TFL06211.1"/>
    </source>
</evidence>
<dbReference type="Gene3D" id="1.10.555.10">
    <property type="entry name" value="Rho GTPase activation protein"/>
    <property type="match status" value="1"/>
</dbReference>
<feature type="compositionally biased region" description="Low complexity" evidence="1">
    <location>
        <begin position="17"/>
        <end position="29"/>
    </location>
</feature>
<dbReference type="GO" id="GO:0005096">
    <property type="term" value="F:GTPase activator activity"/>
    <property type="evidence" value="ECO:0007669"/>
    <property type="project" value="InterPro"/>
</dbReference>
<feature type="compositionally biased region" description="Polar residues" evidence="1">
    <location>
        <begin position="377"/>
        <end position="418"/>
    </location>
</feature>
<dbReference type="Proteomes" id="UP000305067">
    <property type="component" value="Unassembled WGS sequence"/>
</dbReference>
<feature type="compositionally biased region" description="Low complexity" evidence="1">
    <location>
        <begin position="479"/>
        <end position="508"/>
    </location>
</feature>
<feature type="compositionally biased region" description="Polar residues" evidence="1">
    <location>
        <begin position="427"/>
        <end position="443"/>
    </location>
</feature>
<dbReference type="SUPFAM" id="SSF48350">
    <property type="entry name" value="GTPase activation domain, GAP"/>
    <property type="match status" value="1"/>
</dbReference>
<feature type="domain" description="Rho-GAP" evidence="2">
    <location>
        <begin position="602"/>
        <end position="845"/>
    </location>
</feature>
<feature type="region of interest" description="Disordered" evidence="1">
    <location>
        <begin position="317"/>
        <end position="443"/>
    </location>
</feature>
<feature type="compositionally biased region" description="Polar residues" evidence="1">
    <location>
        <begin position="1047"/>
        <end position="1062"/>
    </location>
</feature>
<dbReference type="Pfam" id="PF00620">
    <property type="entry name" value="RhoGAP"/>
    <property type="match status" value="2"/>
</dbReference>
<dbReference type="PANTHER" id="PTHR12783">
    <property type="entry name" value="RALA BINDING PROTEIN 1 RALBP1"/>
    <property type="match status" value="1"/>
</dbReference>
<feature type="compositionally biased region" description="Low complexity" evidence="1">
    <location>
        <begin position="914"/>
        <end position="932"/>
    </location>
</feature>
<feature type="region of interest" description="Disordered" evidence="1">
    <location>
        <begin position="1082"/>
        <end position="1170"/>
    </location>
</feature>
<feature type="region of interest" description="Disordered" evidence="1">
    <location>
        <begin position="178"/>
        <end position="199"/>
    </location>
</feature>
<organism evidence="3 4">
    <name type="scientific">Pterulicium gracile</name>
    <dbReference type="NCBI Taxonomy" id="1884261"/>
    <lineage>
        <taxon>Eukaryota</taxon>
        <taxon>Fungi</taxon>
        <taxon>Dikarya</taxon>
        <taxon>Basidiomycota</taxon>
        <taxon>Agaricomycotina</taxon>
        <taxon>Agaricomycetes</taxon>
        <taxon>Agaricomycetidae</taxon>
        <taxon>Agaricales</taxon>
        <taxon>Pleurotineae</taxon>
        <taxon>Pterulaceae</taxon>
        <taxon>Pterulicium</taxon>
    </lineage>
</organism>
<feature type="compositionally biased region" description="Low complexity" evidence="1">
    <location>
        <begin position="528"/>
        <end position="542"/>
    </location>
</feature>
<feature type="region of interest" description="Disordered" evidence="1">
    <location>
        <begin position="701"/>
        <end position="738"/>
    </location>
</feature>
<dbReference type="PANTHER" id="PTHR12783:SF5">
    <property type="entry name" value="RALA-BINDING PROTEIN 1"/>
    <property type="match status" value="1"/>
</dbReference>
<feature type="compositionally biased region" description="Polar residues" evidence="1">
    <location>
        <begin position="37"/>
        <end position="50"/>
    </location>
</feature>
<dbReference type="InterPro" id="IPR008936">
    <property type="entry name" value="Rho_GTPase_activation_prot"/>
</dbReference>
<feature type="region of interest" description="Disordered" evidence="1">
    <location>
        <begin position="231"/>
        <end position="300"/>
    </location>
</feature>
<dbReference type="PROSITE" id="PS50238">
    <property type="entry name" value="RHOGAP"/>
    <property type="match status" value="1"/>
</dbReference>
<dbReference type="InterPro" id="IPR039767">
    <property type="entry name" value="RALBP1"/>
</dbReference>
<feature type="region of interest" description="Disordered" evidence="1">
    <location>
        <begin position="1040"/>
        <end position="1062"/>
    </location>
</feature>
<feature type="compositionally biased region" description="Basic and acidic residues" evidence="1">
    <location>
        <begin position="254"/>
        <end position="266"/>
    </location>
</feature>